<keyword evidence="11" id="KW-0946">Virion</keyword>
<keyword evidence="7" id="KW-0945">Host-virus interaction</keyword>
<dbReference type="InterPro" id="IPR011222">
    <property type="entry name" value="dsDNA_vir_gr_I_capsid"/>
</dbReference>
<evidence type="ECO:0000256" key="8">
    <source>
        <dbReference type="ARBA" id="ARBA00022595"/>
    </source>
</evidence>
<organism evidence="18 19">
    <name type="scientific">African elephant polyomavirus 1</name>
    <dbReference type="NCBI Taxonomy" id="1399914"/>
    <lineage>
        <taxon>Viruses</taxon>
        <taxon>Monodnaviria</taxon>
        <taxon>Shotokuvirae</taxon>
        <taxon>Cossaviricota</taxon>
        <taxon>Papovaviricetes</taxon>
        <taxon>Sepolyvirales</taxon>
        <taxon>Polyomaviridae</taxon>
        <taxon>Betapolyomavirus</taxon>
        <taxon>Betapolyomavirus elephanti</taxon>
    </lineage>
</organism>
<proteinExistence type="inferred from homology"/>
<reference evidence="18 19" key="1">
    <citation type="journal article" date="2013" name="PLoS ONE">
        <title>Characterization of a Novel Polyomavirus Isolated from a Fibroma on the Trunk of an African Elephant (Loxodonta africana).</title>
        <authorList>
            <person name="Stevens H."/>
            <person name="Bertelsen M.F."/>
            <person name="Sijmons S."/>
            <person name="Van Ranst M."/>
            <person name="Maes P."/>
        </authorList>
    </citation>
    <scope>NUCLEOTIDE SEQUENCE [LARGE SCALE GENOMIC DNA]</scope>
    <source>
        <strain evidence="18">DK-1/2011</strain>
    </source>
</reference>
<evidence type="ECO:0000313" key="18">
    <source>
        <dbReference type="EMBL" id="AGV77094.1"/>
    </source>
</evidence>
<evidence type="ECO:0000313" key="19">
    <source>
        <dbReference type="Proteomes" id="UP000127353"/>
    </source>
</evidence>
<sequence length="372" mass="40636">MAPQRKGGGRPCVPSKRPLRKPENVPRILVRGGVQVLEVRSGPDSIVDIECFLQPRMGEPEGDDYYGYSELITVGTEKSTDTPPFKQLPCYSAAQVQLPNLNPDLTCETLLMWEAVSTKTEVLGISSLVNVHSQSKRVEPEGIGYPIAGINYHFFAVGGQPLDLQALVSNFSATYPAERKVPVKDQLHPIAQVLDPNLKTTLDEDGTYPIEVWGADPSKNDNTRYFGTLTGGAQTPPVLSVTNTTTTILLDEYGVGPLCKGGRLYLAAADICGFSTESTGKMRYRGLPRFFKVKLRKRAVKNPYAIGSLLNSFFSSFLPQVKGQPMTGDKGQVEEVTIFQGTEPLPADPDLIRSVDQFGQFLTKEPAQANVV</sequence>
<name>T2FFC5_9POLY</name>
<evidence type="ECO:0000256" key="17">
    <source>
        <dbReference type="SAM" id="MobiDB-lite"/>
    </source>
</evidence>
<dbReference type="GO" id="GO:0019062">
    <property type="term" value="P:virion attachment to host cell"/>
    <property type="evidence" value="ECO:0007669"/>
    <property type="project" value="UniProtKB-KW"/>
</dbReference>
<keyword evidence="14" id="KW-1015">Disulfide bond</keyword>
<keyword evidence="10" id="KW-1145">T=7 icosahedral capsid protein</keyword>
<evidence type="ECO:0000256" key="15">
    <source>
        <dbReference type="ARBA" id="ARBA00023296"/>
    </source>
</evidence>
<evidence type="ECO:0000256" key="1">
    <source>
        <dbReference type="ARBA" id="ARBA00004147"/>
    </source>
</evidence>
<keyword evidence="8" id="KW-1162">Viral penetration into host cytoplasm</keyword>
<evidence type="ECO:0000256" key="7">
    <source>
        <dbReference type="ARBA" id="ARBA00022581"/>
    </source>
</evidence>
<evidence type="ECO:0000256" key="3">
    <source>
        <dbReference type="ARBA" id="ARBA00006893"/>
    </source>
</evidence>
<dbReference type="SUPFAM" id="SSF88648">
    <property type="entry name" value="Group I dsDNA viruses"/>
    <property type="match status" value="1"/>
</dbReference>
<protein>
    <recommendedName>
        <fullName evidence="4">Major capsid protein VP1</fullName>
    </recommendedName>
    <alternativeName>
        <fullName evidence="16">Major structural protein VP1</fullName>
    </alternativeName>
</protein>
<evidence type="ECO:0000256" key="5">
    <source>
        <dbReference type="ARBA" id="ARBA00022561"/>
    </source>
</evidence>
<keyword evidence="5" id="KW-0167">Capsid protein</keyword>
<keyword evidence="9" id="KW-1161">Viral attachment to host cell</keyword>
<comment type="similarity">
    <text evidence="3">Belongs to the polyomaviruses coat protein VP1 family.</text>
</comment>
<evidence type="ECO:0000256" key="9">
    <source>
        <dbReference type="ARBA" id="ARBA00022804"/>
    </source>
</evidence>
<dbReference type="Proteomes" id="UP000127353">
    <property type="component" value="Segment"/>
</dbReference>
<dbReference type="InterPro" id="IPR000662">
    <property type="entry name" value="Capsid_VP1_Polyomavir"/>
</dbReference>
<comment type="subcellular location">
    <subcellularLocation>
        <location evidence="1">Host nucleus</location>
    </subcellularLocation>
    <subcellularLocation>
        <location evidence="2">Virion</location>
    </subcellularLocation>
</comment>
<dbReference type="OrthoDB" id="12524at10239"/>
<accession>T2FFC5</accession>
<evidence type="ECO:0000256" key="16">
    <source>
        <dbReference type="ARBA" id="ARBA00032469"/>
    </source>
</evidence>
<keyword evidence="13" id="KW-0426">Late protein</keyword>
<evidence type="ECO:0000256" key="12">
    <source>
        <dbReference type="ARBA" id="ARBA00022890"/>
    </source>
</evidence>
<dbReference type="EMBL" id="KF147833">
    <property type="protein sequence ID" value="AGV77094.1"/>
    <property type="molecule type" value="Genomic_DNA"/>
</dbReference>
<keyword evidence="19" id="KW-1185">Reference proteome</keyword>
<evidence type="ECO:0000256" key="14">
    <source>
        <dbReference type="ARBA" id="ARBA00023157"/>
    </source>
</evidence>
<keyword evidence="15" id="KW-1160">Virus entry into host cell</keyword>
<evidence type="ECO:0000256" key="2">
    <source>
        <dbReference type="ARBA" id="ARBA00004328"/>
    </source>
</evidence>
<dbReference type="GO" id="GO:0075509">
    <property type="term" value="P:endocytosis involved in viral entry into host cell"/>
    <property type="evidence" value="ECO:0007669"/>
    <property type="project" value="UniProtKB-KW"/>
</dbReference>
<evidence type="ECO:0000256" key="10">
    <source>
        <dbReference type="ARBA" id="ARBA00022828"/>
    </source>
</evidence>
<gene>
    <name evidence="18" type="ORF">AelPyV_gp1</name>
</gene>
<keyword evidence="6" id="KW-1048">Host nucleus</keyword>
<dbReference type="GO" id="GO:0005198">
    <property type="term" value="F:structural molecule activity"/>
    <property type="evidence" value="ECO:0007669"/>
    <property type="project" value="InterPro"/>
</dbReference>
<dbReference type="GO" id="GO:0042025">
    <property type="term" value="C:host cell nucleus"/>
    <property type="evidence" value="ECO:0007669"/>
    <property type="project" value="UniProtKB-SubCell"/>
</dbReference>
<dbReference type="GO" id="GO:0039620">
    <property type="term" value="C:T=7 icosahedral viral capsid"/>
    <property type="evidence" value="ECO:0007669"/>
    <property type="project" value="UniProtKB-KW"/>
</dbReference>
<dbReference type="Pfam" id="PF00718">
    <property type="entry name" value="Polyoma_coat"/>
    <property type="match status" value="1"/>
</dbReference>
<evidence type="ECO:0000256" key="13">
    <source>
        <dbReference type="ARBA" id="ARBA00022921"/>
    </source>
</evidence>
<evidence type="ECO:0000256" key="4">
    <source>
        <dbReference type="ARBA" id="ARBA00016975"/>
    </source>
</evidence>
<evidence type="ECO:0000256" key="11">
    <source>
        <dbReference type="ARBA" id="ARBA00022844"/>
    </source>
</evidence>
<dbReference type="RefSeq" id="YP_008603285.1">
    <property type="nucleotide sequence ID" value="NC_022519.1"/>
</dbReference>
<dbReference type="KEGG" id="vg:17099698"/>
<keyword evidence="12" id="KW-1164">Virus endocytosis by host</keyword>
<dbReference type="Gene3D" id="2.60.175.10">
    <property type="entry name" value="Capsid protein VP1,Polyomavirus"/>
    <property type="match status" value="1"/>
</dbReference>
<evidence type="ECO:0000256" key="6">
    <source>
        <dbReference type="ARBA" id="ARBA00022562"/>
    </source>
</evidence>
<dbReference type="GeneID" id="17099698"/>
<dbReference type="InterPro" id="IPR036931">
    <property type="entry name" value="Polyomavir_VP1_sf"/>
</dbReference>
<feature type="region of interest" description="Disordered" evidence="17">
    <location>
        <begin position="1"/>
        <end position="20"/>
    </location>
</feature>